<dbReference type="EMBL" id="BGZK01001548">
    <property type="protein sequence ID" value="GBP82119.1"/>
    <property type="molecule type" value="Genomic_DNA"/>
</dbReference>
<evidence type="ECO:0000313" key="2">
    <source>
        <dbReference type="EMBL" id="GBP82119.1"/>
    </source>
</evidence>
<proteinExistence type="predicted"/>
<feature type="region of interest" description="Disordered" evidence="1">
    <location>
        <begin position="1"/>
        <end position="63"/>
    </location>
</feature>
<keyword evidence="3" id="KW-1185">Reference proteome</keyword>
<feature type="compositionally biased region" description="Basic residues" evidence="1">
    <location>
        <begin position="29"/>
        <end position="40"/>
    </location>
</feature>
<sequence>MLRSATKPGPSSKRPGDTSTDQHYGPTHLRGKRGTRRQASRLRPVSNEENENDSRTFLSSRRSPEMVERLARITFMANHGQSAFEENFIKPKHGRATLFCYAAPVLIFRLHHQTLKIARGENTSQYNSNKPEHD</sequence>
<evidence type="ECO:0000313" key="3">
    <source>
        <dbReference type="Proteomes" id="UP000299102"/>
    </source>
</evidence>
<name>A0A4C1Z5C3_EUMVA</name>
<reference evidence="2 3" key="1">
    <citation type="journal article" date="2019" name="Commun. Biol.">
        <title>The bagworm genome reveals a unique fibroin gene that provides high tensile strength.</title>
        <authorList>
            <person name="Kono N."/>
            <person name="Nakamura H."/>
            <person name="Ohtoshi R."/>
            <person name="Tomita M."/>
            <person name="Numata K."/>
            <person name="Arakawa K."/>
        </authorList>
    </citation>
    <scope>NUCLEOTIDE SEQUENCE [LARGE SCALE GENOMIC DNA]</scope>
</reference>
<organism evidence="2 3">
    <name type="scientific">Eumeta variegata</name>
    <name type="common">Bagworm moth</name>
    <name type="synonym">Eumeta japonica</name>
    <dbReference type="NCBI Taxonomy" id="151549"/>
    <lineage>
        <taxon>Eukaryota</taxon>
        <taxon>Metazoa</taxon>
        <taxon>Ecdysozoa</taxon>
        <taxon>Arthropoda</taxon>
        <taxon>Hexapoda</taxon>
        <taxon>Insecta</taxon>
        <taxon>Pterygota</taxon>
        <taxon>Neoptera</taxon>
        <taxon>Endopterygota</taxon>
        <taxon>Lepidoptera</taxon>
        <taxon>Glossata</taxon>
        <taxon>Ditrysia</taxon>
        <taxon>Tineoidea</taxon>
        <taxon>Psychidae</taxon>
        <taxon>Oiketicinae</taxon>
        <taxon>Eumeta</taxon>
    </lineage>
</organism>
<dbReference type="AlphaFoldDB" id="A0A4C1Z5C3"/>
<evidence type="ECO:0000256" key="1">
    <source>
        <dbReference type="SAM" id="MobiDB-lite"/>
    </source>
</evidence>
<dbReference type="Proteomes" id="UP000299102">
    <property type="component" value="Unassembled WGS sequence"/>
</dbReference>
<accession>A0A4C1Z5C3</accession>
<comment type="caution">
    <text evidence="2">The sequence shown here is derived from an EMBL/GenBank/DDBJ whole genome shotgun (WGS) entry which is preliminary data.</text>
</comment>
<gene>
    <name evidence="2" type="ORF">EVAR_43465_1</name>
</gene>
<protein>
    <submittedName>
        <fullName evidence="2">Uncharacterized protein</fullName>
    </submittedName>
</protein>